<evidence type="ECO:0000256" key="1">
    <source>
        <dbReference type="SAM" id="Phobius"/>
    </source>
</evidence>
<keyword evidence="1" id="KW-0812">Transmembrane</keyword>
<accession>A0A511MP18</accession>
<comment type="caution">
    <text evidence="2">The sequence shown here is derived from an EMBL/GenBank/DDBJ whole genome shotgun (WGS) entry which is preliminary data.</text>
</comment>
<dbReference type="OrthoDB" id="1550909at2"/>
<dbReference type="RefSeq" id="WP_147139667.1">
    <property type="nucleotide sequence ID" value="NZ_BJXA01000065.1"/>
</dbReference>
<feature type="transmembrane region" description="Helical" evidence="1">
    <location>
        <begin position="104"/>
        <end position="123"/>
    </location>
</feature>
<protein>
    <submittedName>
        <fullName evidence="2">Uncharacterized protein</fullName>
    </submittedName>
</protein>
<keyword evidence="1" id="KW-0472">Membrane</keyword>
<keyword evidence="3" id="KW-1185">Reference proteome</keyword>
<feature type="transmembrane region" description="Helical" evidence="1">
    <location>
        <begin position="130"/>
        <end position="147"/>
    </location>
</feature>
<keyword evidence="1" id="KW-1133">Transmembrane helix</keyword>
<dbReference type="EMBL" id="BJXA01000065">
    <property type="protein sequence ID" value="GEM42201.1"/>
    <property type="molecule type" value="Genomic_DNA"/>
</dbReference>
<evidence type="ECO:0000313" key="2">
    <source>
        <dbReference type="EMBL" id="GEM42201.1"/>
    </source>
</evidence>
<feature type="transmembrane region" description="Helical" evidence="1">
    <location>
        <begin position="17"/>
        <end position="36"/>
    </location>
</feature>
<feature type="transmembrane region" description="Helical" evidence="1">
    <location>
        <begin position="42"/>
        <end position="61"/>
    </location>
</feature>
<reference evidence="2 3" key="1">
    <citation type="submission" date="2019-07" db="EMBL/GenBank/DDBJ databases">
        <title>Whole genome shotgun sequence of Nocardia ninae NBRC 108245.</title>
        <authorList>
            <person name="Hosoyama A."/>
            <person name="Uohara A."/>
            <person name="Ohji S."/>
            <person name="Ichikawa N."/>
        </authorList>
    </citation>
    <scope>NUCLEOTIDE SEQUENCE [LARGE SCALE GENOMIC DNA]</scope>
    <source>
        <strain evidence="2 3">NBRC 108245</strain>
    </source>
</reference>
<evidence type="ECO:0000313" key="3">
    <source>
        <dbReference type="Proteomes" id="UP000321424"/>
    </source>
</evidence>
<dbReference type="AlphaFoldDB" id="A0A511MP18"/>
<proteinExistence type="predicted"/>
<dbReference type="Proteomes" id="UP000321424">
    <property type="component" value="Unassembled WGS sequence"/>
</dbReference>
<sequence length="176" mass="18632">MNLTDRLIAPNATRGEVTIGFGAAFGGAALAFGLALHAELSWLSVAVVTLVAFDMFGGAVVNATDSAKRWYHRPDRTSLHHLGFVAIHVQPFLLALVVPGFTWLAAATIYASALTGAVLVTTAPRELRRPIAFGATAAALTITTSMLTVPHVVAWFAPLLLIKLLLAHLLPENASR</sequence>
<organism evidence="2 3">
    <name type="scientific">Nocardia ninae NBRC 108245</name>
    <dbReference type="NCBI Taxonomy" id="1210091"/>
    <lineage>
        <taxon>Bacteria</taxon>
        <taxon>Bacillati</taxon>
        <taxon>Actinomycetota</taxon>
        <taxon>Actinomycetes</taxon>
        <taxon>Mycobacteriales</taxon>
        <taxon>Nocardiaceae</taxon>
        <taxon>Nocardia</taxon>
    </lineage>
</organism>
<gene>
    <name evidence="2" type="ORF">NN4_67200</name>
</gene>
<feature type="transmembrane region" description="Helical" evidence="1">
    <location>
        <begin position="82"/>
        <end position="98"/>
    </location>
</feature>
<name>A0A511MP18_9NOCA</name>